<dbReference type="InterPro" id="IPR001806">
    <property type="entry name" value="Small_GTPase"/>
</dbReference>
<dbReference type="Gene3D" id="3.40.50.300">
    <property type="entry name" value="P-loop containing nucleotide triphosphate hydrolases"/>
    <property type="match status" value="1"/>
</dbReference>
<dbReference type="PROSITE" id="PS51419">
    <property type="entry name" value="RAB"/>
    <property type="match status" value="1"/>
</dbReference>
<evidence type="ECO:0000256" key="1">
    <source>
        <dbReference type="ARBA" id="ARBA00022741"/>
    </source>
</evidence>
<dbReference type="AlphaFoldDB" id="A0A8S3R5Q9"/>
<reference evidence="3" key="1">
    <citation type="submission" date="2021-03" db="EMBL/GenBank/DDBJ databases">
        <authorList>
            <person name="Bekaert M."/>
        </authorList>
    </citation>
    <scope>NUCLEOTIDE SEQUENCE</scope>
</reference>
<dbReference type="PANTHER" id="PTHR47977">
    <property type="entry name" value="RAS-RELATED PROTEIN RAB"/>
    <property type="match status" value="1"/>
</dbReference>
<dbReference type="Proteomes" id="UP000683360">
    <property type="component" value="Unassembled WGS sequence"/>
</dbReference>
<dbReference type="PROSITE" id="PS51421">
    <property type="entry name" value="RAS"/>
    <property type="match status" value="1"/>
</dbReference>
<protein>
    <submittedName>
        <fullName evidence="3">RAB6A</fullName>
    </submittedName>
</protein>
<dbReference type="GO" id="GO:0005525">
    <property type="term" value="F:GTP binding"/>
    <property type="evidence" value="ECO:0007669"/>
    <property type="project" value="UniProtKB-KW"/>
</dbReference>
<sequence length="168" mass="19071">MSSTSYNQKKYVGKSSIVDFYDSKHYNPDVYATSSGDPYHENTFTGELNVHVHDTAGETHEATVIALCARCNAIVLVYDKTYKQSFGKIDDLHNSIKQHINLEKVVVFLVGNKTDETHEEQVNTDEGYNKHKYLKTDLFIETSAKTGYNINELFNKIEAEVKISGKRP</sequence>
<keyword evidence="1" id="KW-0547">Nucleotide-binding</keyword>
<keyword evidence="2" id="KW-0342">GTP-binding</keyword>
<comment type="caution">
    <text evidence="3">The sequence shown here is derived from an EMBL/GenBank/DDBJ whole genome shotgun (WGS) entry which is preliminary data.</text>
</comment>
<dbReference type="SUPFAM" id="SSF52540">
    <property type="entry name" value="P-loop containing nucleoside triphosphate hydrolases"/>
    <property type="match status" value="1"/>
</dbReference>
<dbReference type="OrthoDB" id="6121971at2759"/>
<proteinExistence type="predicted"/>
<dbReference type="EMBL" id="CAJPWZ010000934">
    <property type="protein sequence ID" value="CAG2203994.1"/>
    <property type="molecule type" value="Genomic_DNA"/>
</dbReference>
<dbReference type="PRINTS" id="PR00449">
    <property type="entry name" value="RASTRNSFRMNG"/>
</dbReference>
<dbReference type="InterPro" id="IPR027417">
    <property type="entry name" value="P-loop_NTPase"/>
</dbReference>
<accession>A0A8S3R5Q9</accession>
<organism evidence="3 4">
    <name type="scientific">Mytilus edulis</name>
    <name type="common">Blue mussel</name>
    <dbReference type="NCBI Taxonomy" id="6550"/>
    <lineage>
        <taxon>Eukaryota</taxon>
        <taxon>Metazoa</taxon>
        <taxon>Spiralia</taxon>
        <taxon>Lophotrochozoa</taxon>
        <taxon>Mollusca</taxon>
        <taxon>Bivalvia</taxon>
        <taxon>Autobranchia</taxon>
        <taxon>Pteriomorphia</taxon>
        <taxon>Mytilida</taxon>
        <taxon>Mytiloidea</taxon>
        <taxon>Mytilidae</taxon>
        <taxon>Mytilinae</taxon>
        <taxon>Mytilus</taxon>
    </lineage>
</organism>
<dbReference type="GO" id="GO:0003924">
    <property type="term" value="F:GTPase activity"/>
    <property type="evidence" value="ECO:0007669"/>
    <property type="project" value="InterPro"/>
</dbReference>
<dbReference type="SMART" id="SM00175">
    <property type="entry name" value="RAB"/>
    <property type="match status" value="1"/>
</dbReference>
<evidence type="ECO:0000313" key="3">
    <source>
        <dbReference type="EMBL" id="CAG2203994.1"/>
    </source>
</evidence>
<evidence type="ECO:0000313" key="4">
    <source>
        <dbReference type="Proteomes" id="UP000683360"/>
    </source>
</evidence>
<name>A0A8S3R5Q9_MYTED</name>
<dbReference type="InterPro" id="IPR050227">
    <property type="entry name" value="Rab"/>
</dbReference>
<evidence type="ECO:0000256" key="2">
    <source>
        <dbReference type="ARBA" id="ARBA00023134"/>
    </source>
</evidence>
<dbReference type="SMART" id="SM00173">
    <property type="entry name" value="RAS"/>
    <property type="match status" value="1"/>
</dbReference>
<gene>
    <name evidence="3" type="ORF">MEDL_18482</name>
</gene>
<keyword evidence="4" id="KW-1185">Reference proteome</keyword>
<dbReference type="Pfam" id="PF00071">
    <property type="entry name" value="Ras"/>
    <property type="match status" value="1"/>
</dbReference>